<dbReference type="HOGENOM" id="CLU_3283630_0_0_11"/>
<evidence type="ECO:0000313" key="1">
    <source>
        <dbReference type="EMBL" id="EEH65681.1"/>
    </source>
</evidence>
<proteinExistence type="predicted"/>
<sequence length="40" mass="4200">MVGNRRAARMCASAVPSHSPRYASAPTTHLTMVVSLDSVA</sequence>
<dbReference type="AlphaFoldDB" id="C0W6F9"/>
<keyword evidence="2" id="KW-1185">Reference proteome</keyword>
<protein>
    <submittedName>
        <fullName evidence="1">Uncharacterized protein</fullName>
    </submittedName>
</protein>
<gene>
    <name evidence="1" type="ORF">HMPREF0058_1453</name>
</gene>
<evidence type="ECO:0000313" key="2">
    <source>
        <dbReference type="Proteomes" id="UP000004778"/>
    </source>
</evidence>
<dbReference type="Proteomes" id="UP000004778">
    <property type="component" value="Unassembled WGS sequence"/>
</dbReference>
<reference evidence="1 2" key="1">
    <citation type="submission" date="2009-01" db="EMBL/GenBank/DDBJ databases">
        <authorList>
            <person name="Qin X."/>
            <person name="Bachman B."/>
            <person name="Battles P."/>
            <person name="Bell A."/>
            <person name="Bess C."/>
            <person name="Bickham C."/>
            <person name="Chaboub L."/>
            <person name="Chen D."/>
            <person name="Coyle M."/>
            <person name="Deiros D.R."/>
            <person name="Dinh H."/>
            <person name="Forbes L."/>
            <person name="Fowler G."/>
            <person name="Francisco L."/>
            <person name="Fu Q."/>
            <person name="Gubbala S."/>
            <person name="Hale W."/>
            <person name="Han Y."/>
            <person name="Hemphill L."/>
            <person name="Highlander S.K."/>
            <person name="Hirani K."/>
            <person name="Hogues M."/>
            <person name="Jackson L."/>
            <person name="Jakkamsetti A."/>
            <person name="Javaid M."/>
            <person name="Jiang H."/>
            <person name="Korchina V."/>
            <person name="Kovar C."/>
            <person name="Lara F."/>
            <person name="Lee S."/>
            <person name="Mata R."/>
            <person name="Mathew T."/>
            <person name="Moen C."/>
            <person name="Morales K."/>
            <person name="Munidasa M."/>
            <person name="Nazareth L."/>
            <person name="Ngo R."/>
            <person name="Nguyen L."/>
            <person name="Okwuonu G."/>
            <person name="Ongeri F."/>
            <person name="Patil S."/>
            <person name="Petrosino J."/>
            <person name="Pham C."/>
            <person name="Pham P."/>
            <person name="Pu L.-L."/>
            <person name="Puazo M."/>
            <person name="Raj R."/>
            <person name="Reid J."/>
            <person name="Rouhana J."/>
            <person name="Saada N."/>
            <person name="Shang Y."/>
            <person name="Simmons D."/>
            <person name="Thornton R."/>
            <person name="Warren J."/>
            <person name="Weissenberger G."/>
            <person name="Zhang J."/>
            <person name="Zhang L."/>
            <person name="Zhou C."/>
            <person name="Zhu D."/>
            <person name="Muzny D."/>
            <person name="Worley K."/>
            <person name="Gibbs R."/>
        </authorList>
    </citation>
    <scope>NUCLEOTIDE SEQUENCE [LARGE SCALE GENOMIC DNA]</scope>
    <source>
        <strain evidence="1 2">DSM 15434</strain>
    </source>
</reference>
<comment type="caution">
    <text evidence="1">The sequence shown here is derived from an EMBL/GenBank/DDBJ whole genome shotgun (WGS) entry which is preliminary data.</text>
</comment>
<accession>C0W6F9</accession>
<dbReference type="EMBL" id="ACFH01000107">
    <property type="protein sequence ID" value="EEH65681.1"/>
    <property type="molecule type" value="Genomic_DNA"/>
</dbReference>
<name>C0W6F9_9ACTO</name>
<organism evidence="1 2">
    <name type="scientific">Actinomyces urogenitalis DSM 15434</name>
    <dbReference type="NCBI Taxonomy" id="525246"/>
    <lineage>
        <taxon>Bacteria</taxon>
        <taxon>Bacillati</taxon>
        <taxon>Actinomycetota</taxon>
        <taxon>Actinomycetes</taxon>
        <taxon>Actinomycetales</taxon>
        <taxon>Actinomycetaceae</taxon>
        <taxon>Actinomyces</taxon>
    </lineage>
</organism>